<dbReference type="PROSITE" id="PS51257">
    <property type="entry name" value="PROKAR_LIPOPROTEIN"/>
    <property type="match status" value="1"/>
</dbReference>
<evidence type="ECO:0000256" key="8">
    <source>
        <dbReference type="ARBA" id="ARBA00023136"/>
    </source>
</evidence>
<dbReference type="Gene3D" id="2.50.20.10">
    <property type="entry name" value="Lipoprotein localisation LolA/LolB/LppX"/>
    <property type="match status" value="1"/>
</dbReference>
<evidence type="ECO:0000256" key="10">
    <source>
        <dbReference type="ARBA" id="ARBA00023186"/>
    </source>
</evidence>
<evidence type="ECO:0000256" key="3">
    <source>
        <dbReference type="ARBA" id="ARBA00011245"/>
    </source>
</evidence>
<keyword evidence="8 13" id="KW-0472">Membrane</keyword>
<evidence type="ECO:0000313" key="14">
    <source>
        <dbReference type="EMBL" id="MYL26474.1"/>
    </source>
</evidence>
<comment type="caution">
    <text evidence="14">The sequence shown here is derived from an EMBL/GenBank/DDBJ whole genome shotgun (WGS) entry which is preliminary data.</text>
</comment>
<comment type="subunit">
    <text evidence="3 13">Monomer.</text>
</comment>
<keyword evidence="9 13" id="KW-0564">Palmitate</keyword>
<accession>A0A9X5B5F9</accession>
<sequence length="211" mass="23601">MKQAQRLLGMVVLGGLLQGCMTAPPAPAPDDSLTRAQPEGWQARQAELRTLNQWTLQGKVAVRHEQGNDSAFIREWVQNGDQFLIEMSSAFMGMGSVRLEGSPTFLTITDSDGQQYLSDDPDALIRETLGWSLPVEALYIWVRGLPLQDSPADVFFDQQGRISHLRQQGWEIHYSNYATLAGVEAVPHSLTATRNDLRLRLVITRWTPETP</sequence>
<reference evidence="14 15" key="1">
    <citation type="submission" date="2019-11" db="EMBL/GenBank/DDBJ databases">
        <title>Genome sequences of 17 halophilic strains isolated from different environments.</title>
        <authorList>
            <person name="Furrow R.E."/>
        </authorList>
    </citation>
    <scope>NUCLEOTIDE SEQUENCE [LARGE SCALE GENOMIC DNA]</scope>
    <source>
        <strain evidence="14 15">22507_15_FS</strain>
    </source>
</reference>
<dbReference type="HAMAP" id="MF_00233">
    <property type="entry name" value="LolB"/>
    <property type="match status" value="1"/>
</dbReference>
<evidence type="ECO:0000256" key="5">
    <source>
        <dbReference type="ARBA" id="ARBA00022448"/>
    </source>
</evidence>
<evidence type="ECO:0000256" key="2">
    <source>
        <dbReference type="ARBA" id="ARBA00009696"/>
    </source>
</evidence>
<evidence type="ECO:0000256" key="4">
    <source>
        <dbReference type="ARBA" id="ARBA00016202"/>
    </source>
</evidence>
<dbReference type="SUPFAM" id="SSF89392">
    <property type="entry name" value="Prokaryotic lipoproteins and lipoprotein localization factors"/>
    <property type="match status" value="1"/>
</dbReference>
<evidence type="ECO:0000256" key="9">
    <source>
        <dbReference type="ARBA" id="ARBA00023139"/>
    </source>
</evidence>
<evidence type="ECO:0000313" key="15">
    <source>
        <dbReference type="Proteomes" id="UP000460751"/>
    </source>
</evidence>
<proteinExistence type="inferred from homology"/>
<protein>
    <recommendedName>
        <fullName evidence="4 13">Outer-membrane lipoprotein LolB</fullName>
    </recommendedName>
</protein>
<organism evidence="14 15">
    <name type="scientific">Vreelandella halophila</name>
    <dbReference type="NCBI Taxonomy" id="86177"/>
    <lineage>
        <taxon>Bacteria</taxon>
        <taxon>Pseudomonadati</taxon>
        <taxon>Pseudomonadota</taxon>
        <taxon>Gammaproteobacteria</taxon>
        <taxon>Oceanospirillales</taxon>
        <taxon>Halomonadaceae</taxon>
        <taxon>Vreelandella</taxon>
    </lineage>
</organism>
<dbReference type="RefSeq" id="WP_160898570.1">
    <property type="nucleotide sequence ID" value="NZ_WMEX01000003.1"/>
</dbReference>
<keyword evidence="5 13" id="KW-0813">Transport</keyword>
<comment type="function">
    <text evidence="13">Plays a critical role in the incorporation of lipoproteins in the outer membrane after they are released by the LolA protein.</text>
</comment>
<dbReference type="Proteomes" id="UP000460751">
    <property type="component" value="Unassembled WGS sequence"/>
</dbReference>
<evidence type="ECO:0000256" key="12">
    <source>
        <dbReference type="ARBA" id="ARBA00023288"/>
    </source>
</evidence>
<keyword evidence="10 13" id="KW-0143">Chaperone</keyword>
<keyword evidence="6 13" id="KW-0732">Signal</keyword>
<dbReference type="InterPro" id="IPR004565">
    <property type="entry name" value="OM_lipoprot_LolB"/>
</dbReference>
<dbReference type="GO" id="GO:0009279">
    <property type="term" value="C:cell outer membrane"/>
    <property type="evidence" value="ECO:0007669"/>
    <property type="project" value="UniProtKB-SubCell"/>
</dbReference>
<dbReference type="GO" id="GO:0015031">
    <property type="term" value="P:protein transport"/>
    <property type="evidence" value="ECO:0007669"/>
    <property type="project" value="UniProtKB-KW"/>
</dbReference>
<keyword evidence="12 13" id="KW-0449">Lipoprotein</keyword>
<dbReference type="GO" id="GO:0044874">
    <property type="term" value="P:lipoprotein localization to outer membrane"/>
    <property type="evidence" value="ECO:0007669"/>
    <property type="project" value="UniProtKB-UniRule"/>
</dbReference>
<keyword evidence="11 13" id="KW-0998">Cell outer membrane</keyword>
<evidence type="ECO:0000256" key="1">
    <source>
        <dbReference type="ARBA" id="ARBA00004459"/>
    </source>
</evidence>
<dbReference type="NCBIfam" id="TIGR00548">
    <property type="entry name" value="lolB"/>
    <property type="match status" value="1"/>
</dbReference>
<dbReference type="EMBL" id="WMEX01000003">
    <property type="protein sequence ID" value="MYL26474.1"/>
    <property type="molecule type" value="Genomic_DNA"/>
</dbReference>
<gene>
    <name evidence="13 14" type="primary">lolB</name>
    <name evidence="14" type="ORF">GLW01_06650</name>
</gene>
<dbReference type="CDD" id="cd16326">
    <property type="entry name" value="LolB"/>
    <property type="match status" value="1"/>
</dbReference>
<comment type="similarity">
    <text evidence="2 13">Belongs to the LolB family.</text>
</comment>
<keyword evidence="15" id="KW-1185">Reference proteome</keyword>
<dbReference type="OrthoDB" id="9797618at2"/>
<dbReference type="InterPro" id="IPR029046">
    <property type="entry name" value="LolA/LolB/LppX"/>
</dbReference>
<keyword evidence="7 13" id="KW-0653">Protein transport</keyword>
<name>A0A9X5B5F9_9GAMM</name>
<evidence type="ECO:0000256" key="11">
    <source>
        <dbReference type="ARBA" id="ARBA00023237"/>
    </source>
</evidence>
<evidence type="ECO:0000256" key="13">
    <source>
        <dbReference type="HAMAP-Rule" id="MF_00233"/>
    </source>
</evidence>
<dbReference type="Pfam" id="PF03550">
    <property type="entry name" value="LolB"/>
    <property type="match status" value="1"/>
</dbReference>
<evidence type="ECO:0000256" key="6">
    <source>
        <dbReference type="ARBA" id="ARBA00022729"/>
    </source>
</evidence>
<evidence type="ECO:0000256" key="7">
    <source>
        <dbReference type="ARBA" id="ARBA00022927"/>
    </source>
</evidence>
<dbReference type="AlphaFoldDB" id="A0A9X5B5F9"/>
<comment type="subcellular location">
    <subcellularLocation>
        <location evidence="1 13">Cell outer membrane</location>
        <topology evidence="1 13">Lipid-anchor</topology>
    </subcellularLocation>
</comment>